<dbReference type="KEGG" id="paun:MJA45_06950"/>
<evidence type="ECO:0000256" key="2">
    <source>
        <dbReference type="SAM" id="SignalP"/>
    </source>
</evidence>
<keyword evidence="4" id="KW-1185">Reference proteome</keyword>
<accession>A0AA96RJ16</accession>
<sequence>MYPKNYRIRKLPFIMIGLILTILMSAATASAAPKEHGAKTSPPPISDSVTRYFPGTTTGSATSGTDSSGNMQSMGSDFDPNHQYLATGNVTIGSPGNGNIHYSGSTYASVIVDSISISLTVQRWTGSSWVDVAYSPFWVRFDSPFIGEGTDTVQPRGYYYRVIGYHSVAHNGVTENGTTVGSYYLVN</sequence>
<evidence type="ECO:0000313" key="3">
    <source>
        <dbReference type="EMBL" id="WNQ12764.1"/>
    </source>
</evidence>
<proteinExistence type="predicted"/>
<feature type="signal peptide" evidence="2">
    <location>
        <begin position="1"/>
        <end position="31"/>
    </location>
</feature>
<name>A0AA96RJ16_9BACL</name>
<protein>
    <submittedName>
        <fullName evidence="3">Uncharacterized protein</fullName>
    </submittedName>
</protein>
<dbReference type="AlphaFoldDB" id="A0AA96RJ16"/>
<organism evidence="3 4">
    <name type="scientific">Paenibacillus aurantius</name>
    <dbReference type="NCBI Taxonomy" id="2918900"/>
    <lineage>
        <taxon>Bacteria</taxon>
        <taxon>Bacillati</taxon>
        <taxon>Bacillota</taxon>
        <taxon>Bacilli</taxon>
        <taxon>Bacillales</taxon>
        <taxon>Paenibacillaceae</taxon>
        <taxon>Paenibacillus</taxon>
    </lineage>
</organism>
<gene>
    <name evidence="3" type="ORF">MJA45_06950</name>
</gene>
<dbReference type="RefSeq" id="WP_315606543.1">
    <property type="nucleotide sequence ID" value="NZ_CP130318.1"/>
</dbReference>
<reference evidence="3 4" key="1">
    <citation type="submission" date="2022-02" db="EMBL/GenBank/DDBJ databases">
        <title>Paenibacillus sp. MBLB1776 Whole Genome Shotgun Sequencing.</title>
        <authorList>
            <person name="Hwang C.Y."/>
            <person name="Cho E.-S."/>
            <person name="Seo M.-J."/>
        </authorList>
    </citation>
    <scope>NUCLEOTIDE SEQUENCE [LARGE SCALE GENOMIC DNA]</scope>
    <source>
        <strain evidence="3 4">MBLB1776</strain>
    </source>
</reference>
<dbReference type="Proteomes" id="UP001305702">
    <property type="component" value="Chromosome"/>
</dbReference>
<evidence type="ECO:0000256" key="1">
    <source>
        <dbReference type="SAM" id="MobiDB-lite"/>
    </source>
</evidence>
<feature type="region of interest" description="Disordered" evidence="1">
    <location>
        <begin position="34"/>
        <end position="74"/>
    </location>
</feature>
<feature type="compositionally biased region" description="Low complexity" evidence="1">
    <location>
        <begin position="55"/>
        <end position="69"/>
    </location>
</feature>
<feature type="chain" id="PRO_5041702755" evidence="2">
    <location>
        <begin position="32"/>
        <end position="187"/>
    </location>
</feature>
<keyword evidence="2" id="KW-0732">Signal</keyword>
<dbReference type="EMBL" id="CP130318">
    <property type="protein sequence ID" value="WNQ12764.1"/>
    <property type="molecule type" value="Genomic_DNA"/>
</dbReference>
<evidence type="ECO:0000313" key="4">
    <source>
        <dbReference type="Proteomes" id="UP001305702"/>
    </source>
</evidence>